<keyword evidence="5" id="KW-1185">Reference proteome</keyword>
<evidence type="ECO:0000313" key="5">
    <source>
        <dbReference type="Proteomes" id="UP000077405"/>
    </source>
</evidence>
<dbReference type="Gene3D" id="3.40.50.1820">
    <property type="entry name" value="alpha/beta hydrolase"/>
    <property type="match status" value="1"/>
</dbReference>
<dbReference type="RefSeq" id="WP_063635313.1">
    <property type="nucleotide sequence ID" value="NZ_CP015285.1"/>
</dbReference>
<dbReference type="STRING" id="1226968.A6A40_10220"/>
<gene>
    <name evidence="4" type="ORF">A6A40_10220</name>
</gene>
<sequence>MTLRRLIVLLFLLSWCGPALAEGLVQTPLSIPARFPDGTSATLEAMLVRPDGPGPYPIAIISHGTPRDPADRAQLTPLRFLPEAREFARRGWATAVVLRRGYGGSDGPYSESTGSCNNPDYLHSARQSAEDLRQAVRYLSAQPYADAGRIIAVGVSAGGLASVALSADPPPGLRAVISFAGGRGSIADNEVCREERLVAAFGTLGRSSPVPNLWVYAENDLFFGPDLASRLWEAFTREGGRGEFIAAPPHGRDGHSFFTAGIQDWTPMVDRFLAQNGLVPRRTPIALTLPALPPPPELSAANRSKFPAYVAAGGNKAFAVSPDGAYGWKSGLRSLDEAQKGALETCAMHTRQSCRIAYLNDRPAGAGADMAAPAVQEGPRGTSVRLEPPPELSDANRSKFGAYVEAPGRKAFAVSRDGAFGWKSGMSSEDAARRGALDNCAKYTRHTCYVVIVDDRPLR</sequence>
<keyword evidence="1 4" id="KW-0378">Hydrolase</keyword>
<reference evidence="4 5" key="1">
    <citation type="journal article" date="2013" name="Int. J. Syst. Evol. Microbiol.">
        <title>Azospirillum humicireducens sp. nov., a nitrogen-fixing bacterium isolated from a microbial fuel cell.</title>
        <authorList>
            <person name="Zhou S."/>
            <person name="Han L."/>
            <person name="Wang Y."/>
            <person name="Yang G."/>
            <person name="Zhuang L."/>
            <person name="Hu P."/>
        </authorList>
    </citation>
    <scope>NUCLEOTIDE SEQUENCE [LARGE SCALE GENOMIC DNA]</scope>
    <source>
        <strain evidence="4 5">SgZ-5</strain>
    </source>
</reference>
<evidence type="ECO:0000313" key="4">
    <source>
        <dbReference type="EMBL" id="ANC92247.1"/>
    </source>
</evidence>
<dbReference type="PANTHER" id="PTHR22946:SF9">
    <property type="entry name" value="POLYKETIDE TRANSFERASE AF380"/>
    <property type="match status" value="1"/>
</dbReference>
<dbReference type="Proteomes" id="UP000077405">
    <property type="component" value="Chromosome"/>
</dbReference>
<dbReference type="PANTHER" id="PTHR22946">
    <property type="entry name" value="DIENELACTONE HYDROLASE DOMAIN-CONTAINING PROTEIN-RELATED"/>
    <property type="match status" value="1"/>
</dbReference>
<dbReference type="EMBL" id="CP015285">
    <property type="protein sequence ID" value="ANC92247.1"/>
    <property type="molecule type" value="Genomic_DNA"/>
</dbReference>
<accession>A0A161JHB7</accession>
<dbReference type="InterPro" id="IPR029058">
    <property type="entry name" value="AB_hydrolase_fold"/>
</dbReference>
<dbReference type="SUPFAM" id="SSF53474">
    <property type="entry name" value="alpha/beta-Hydrolases"/>
    <property type="match status" value="1"/>
</dbReference>
<dbReference type="OrthoDB" id="7839439at2"/>
<keyword evidence="2" id="KW-0732">Signal</keyword>
<protein>
    <submittedName>
        <fullName evidence="4">Dienelactone hydrolase</fullName>
    </submittedName>
</protein>
<evidence type="ECO:0000256" key="1">
    <source>
        <dbReference type="ARBA" id="ARBA00022801"/>
    </source>
</evidence>
<feature type="signal peptide" evidence="2">
    <location>
        <begin position="1"/>
        <end position="21"/>
    </location>
</feature>
<evidence type="ECO:0000259" key="3">
    <source>
        <dbReference type="Pfam" id="PF02129"/>
    </source>
</evidence>
<name>A0A161JHB7_9PROT</name>
<dbReference type="Pfam" id="PF02129">
    <property type="entry name" value="Peptidase_S15"/>
    <property type="match status" value="1"/>
</dbReference>
<proteinExistence type="predicted"/>
<dbReference type="InterPro" id="IPR000383">
    <property type="entry name" value="Xaa-Pro-like_dom"/>
</dbReference>
<organism evidence="4 5">
    <name type="scientific">Azospirillum humicireducens</name>
    <dbReference type="NCBI Taxonomy" id="1226968"/>
    <lineage>
        <taxon>Bacteria</taxon>
        <taxon>Pseudomonadati</taxon>
        <taxon>Pseudomonadota</taxon>
        <taxon>Alphaproteobacteria</taxon>
        <taxon>Rhodospirillales</taxon>
        <taxon>Azospirillaceae</taxon>
        <taxon>Azospirillum</taxon>
    </lineage>
</organism>
<feature type="domain" description="Xaa-Pro dipeptidyl-peptidase-like" evidence="3">
    <location>
        <begin position="41"/>
        <end position="200"/>
    </location>
</feature>
<dbReference type="KEGG" id="ahu:A6A40_10220"/>
<dbReference type="InterPro" id="IPR050261">
    <property type="entry name" value="FrsA_esterase"/>
</dbReference>
<dbReference type="GO" id="GO:0052689">
    <property type="term" value="F:carboxylic ester hydrolase activity"/>
    <property type="evidence" value="ECO:0007669"/>
    <property type="project" value="UniProtKB-ARBA"/>
</dbReference>
<feature type="chain" id="PRO_5007824322" evidence="2">
    <location>
        <begin position="22"/>
        <end position="459"/>
    </location>
</feature>
<dbReference type="AlphaFoldDB" id="A0A161JHB7"/>
<evidence type="ECO:0000256" key="2">
    <source>
        <dbReference type="SAM" id="SignalP"/>
    </source>
</evidence>